<evidence type="ECO:0000313" key="3">
    <source>
        <dbReference type="Proteomes" id="UP000597762"/>
    </source>
</evidence>
<feature type="transmembrane region" description="Helical" evidence="1">
    <location>
        <begin position="118"/>
        <end position="143"/>
    </location>
</feature>
<feature type="transmembrane region" description="Helical" evidence="1">
    <location>
        <begin position="50"/>
        <end position="72"/>
    </location>
</feature>
<dbReference type="Proteomes" id="UP000597762">
    <property type="component" value="Unassembled WGS sequence"/>
</dbReference>
<organism evidence="2 3">
    <name type="scientific">Acanthosepion pharaonis</name>
    <name type="common">Pharaoh cuttlefish</name>
    <name type="synonym">Sepia pharaonis</name>
    <dbReference type="NCBI Taxonomy" id="158019"/>
    <lineage>
        <taxon>Eukaryota</taxon>
        <taxon>Metazoa</taxon>
        <taxon>Spiralia</taxon>
        <taxon>Lophotrochozoa</taxon>
        <taxon>Mollusca</taxon>
        <taxon>Cephalopoda</taxon>
        <taxon>Coleoidea</taxon>
        <taxon>Decapodiformes</taxon>
        <taxon>Sepiida</taxon>
        <taxon>Sepiina</taxon>
        <taxon>Sepiidae</taxon>
        <taxon>Acanthosepion</taxon>
    </lineage>
</organism>
<accession>A0A812BRC7</accession>
<keyword evidence="1" id="KW-0812">Transmembrane</keyword>
<keyword evidence="3" id="KW-1185">Reference proteome</keyword>
<sequence length="320" mass="38028">MICNEYFLKRFLSSDDDIVSPLVKFVVALVTLDFVLAKVCLFFFCRFTSFFLRLSFSSLFFLRLSFTYLFFLRLSFSSLFVFFFVFLFLLFFSSSFFFFSFCFFLRLSFSSLFSSSFFFFSFFSSSFFSSLFSSSFFFFSFFLSFIQKTDIEKPLSFLLLYLLHLSLTFLSSLPPPFSLSNHPHLSNLHYFFPSFISFIATRPQRHSKIIRTLSLPITGRAHQPPIAHHPVARNSHENRHYFFTFLSFSLFLNISFSLLFHYSFIFLFSSPLFLFLFHYSLTFLSFSPFYFTVFLFPNDLPSFFTPFLFLLFDSLILKIP</sequence>
<name>A0A812BRC7_ACAPH</name>
<feature type="transmembrane region" description="Helical" evidence="1">
    <location>
        <begin position="21"/>
        <end position="44"/>
    </location>
</feature>
<proteinExistence type="predicted"/>
<gene>
    <name evidence="2" type="ORF">SPHA_21445</name>
</gene>
<protein>
    <submittedName>
        <fullName evidence="2">Uncharacterized protein</fullName>
    </submittedName>
</protein>
<comment type="caution">
    <text evidence="2">The sequence shown here is derived from an EMBL/GenBank/DDBJ whole genome shotgun (WGS) entry which is preliminary data.</text>
</comment>
<feature type="transmembrane region" description="Helical" evidence="1">
    <location>
        <begin position="79"/>
        <end position="106"/>
    </location>
</feature>
<keyword evidence="1" id="KW-0472">Membrane</keyword>
<feature type="transmembrane region" description="Helical" evidence="1">
    <location>
        <begin position="272"/>
        <end position="296"/>
    </location>
</feature>
<evidence type="ECO:0000256" key="1">
    <source>
        <dbReference type="SAM" id="Phobius"/>
    </source>
</evidence>
<feature type="transmembrane region" description="Helical" evidence="1">
    <location>
        <begin position="241"/>
        <end position="260"/>
    </location>
</feature>
<evidence type="ECO:0000313" key="2">
    <source>
        <dbReference type="EMBL" id="CAE1238733.1"/>
    </source>
</evidence>
<dbReference type="AlphaFoldDB" id="A0A812BRC7"/>
<feature type="transmembrane region" description="Helical" evidence="1">
    <location>
        <begin position="155"/>
        <end position="173"/>
    </location>
</feature>
<reference evidence="2" key="1">
    <citation type="submission" date="2021-01" db="EMBL/GenBank/DDBJ databases">
        <authorList>
            <person name="Li R."/>
            <person name="Bekaert M."/>
        </authorList>
    </citation>
    <scope>NUCLEOTIDE SEQUENCE</scope>
    <source>
        <strain evidence="2">Farmed</strain>
    </source>
</reference>
<keyword evidence="1" id="KW-1133">Transmembrane helix</keyword>
<dbReference type="EMBL" id="CAHIKZ030000787">
    <property type="protein sequence ID" value="CAE1238733.1"/>
    <property type="molecule type" value="Genomic_DNA"/>
</dbReference>